<organism evidence="3 4">
    <name type="scientific">Pseudomonas chlororaphis subsp. aureofaciens</name>
    <dbReference type="NCBI Taxonomy" id="587851"/>
    <lineage>
        <taxon>Bacteria</taxon>
        <taxon>Pseudomonadati</taxon>
        <taxon>Pseudomonadota</taxon>
        <taxon>Gammaproteobacteria</taxon>
        <taxon>Pseudomonadales</taxon>
        <taxon>Pseudomonadaceae</taxon>
        <taxon>Pseudomonas</taxon>
    </lineage>
</organism>
<dbReference type="Proteomes" id="UP000280455">
    <property type="component" value="Chromosome"/>
</dbReference>
<dbReference type="AlphaFoldDB" id="A0AAD0ZDC0"/>
<evidence type="ECO:0000256" key="1">
    <source>
        <dbReference type="ARBA" id="ARBA00006226"/>
    </source>
</evidence>
<reference evidence="3 4" key="1">
    <citation type="submission" date="2018-03" db="EMBL/GenBank/DDBJ databases">
        <title>Diversity of phytobeneficial traits revealed by whole-genome analysis of worldwide-isolated phenazine-producing Pseudomonas spp.</title>
        <authorList>
            <person name="Biessy A."/>
            <person name="Novinscak A."/>
            <person name="Blom J."/>
            <person name="Leger G."/>
            <person name="Thomashow L.S."/>
            <person name="Cazorla F.M."/>
            <person name="Josic D."/>
            <person name="Filion M."/>
        </authorList>
    </citation>
    <scope>NUCLEOTIDE SEQUENCE [LARGE SCALE GENOMIC DNA]</scope>
    <source>
        <strain evidence="3 4">ChPhzS24</strain>
    </source>
</reference>
<sequence length="112" mass="12712">MKAQRVIPRALANQDVEDAIDYYLAQQAEQAALGFIDDLQAAYAHIARHPASGLSRYTHELDLPGLLYWPLSRYPFLVFYARHDDHIDVWRVLHAMRDIPASLTESPAHGST</sequence>
<dbReference type="PANTHER" id="PTHR33755:SF8">
    <property type="entry name" value="TOXIN PARE2"/>
    <property type="match status" value="1"/>
</dbReference>
<gene>
    <name evidence="3" type="ORF">C4K07_2277</name>
</gene>
<proteinExistence type="inferred from homology"/>
<dbReference type="InterPro" id="IPR035093">
    <property type="entry name" value="RelE/ParE_toxin_dom_sf"/>
</dbReference>
<dbReference type="InterPro" id="IPR051803">
    <property type="entry name" value="TA_system_RelE-like_toxin"/>
</dbReference>
<accession>A0AAD0ZDC0</accession>
<dbReference type="EMBL" id="CP027750">
    <property type="protein sequence ID" value="AZE29062.1"/>
    <property type="molecule type" value="Genomic_DNA"/>
</dbReference>
<dbReference type="Pfam" id="PF05016">
    <property type="entry name" value="ParE_toxin"/>
    <property type="match status" value="1"/>
</dbReference>
<dbReference type="PANTHER" id="PTHR33755">
    <property type="entry name" value="TOXIN PARE1-RELATED"/>
    <property type="match status" value="1"/>
</dbReference>
<dbReference type="RefSeq" id="WP_124301330.1">
    <property type="nucleotide sequence ID" value="NZ_CP027722.1"/>
</dbReference>
<evidence type="ECO:0000313" key="3">
    <source>
        <dbReference type="EMBL" id="AZE29062.1"/>
    </source>
</evidence>
<dbReference type="Gene3D" id="3.30.2310.20">
    <property type="entry name" value="RelE-like"/>
    <property type="match status" value="1"/>
</dbReference>
<protein>
    <recommendedName>
        <fullName evidence="5">Type II toxin-antitoxin system RelE/ParE family toxin</fullName>
    </recommendedName>
</protein>
<evidence type="ECO:0000313" key="4">
    <source>
        <dbReference type="Proteomes" id="UP000280455"/>
    </source>
</evidence>
<name>A0AAD0ZDC0_9PSED</name>
<evidence type="ECO:0008006" key="5">
    <source>
        <dbReference type="Google" id="ProtNLM"/>
    </source>
</evidence>
<keyword evidence="2" id="KW-1277">Toxin-antitoxin system</keyword>
<comment type="similarity">
    <text evidence="1">Belongs to the RelE toxin family.</text>
</comment>
<dbReference type="InterPro" id="IPR007712">
    <property type="entry name" value="RelE/ParE_toxin"/>
</dbReference>
<evidence type="ECO:0000256" key="2">
    <source>
        <dbReference type="ARBA" id="ARBA00022649"/>
    </source>
</evidence>